<feature type="domain" description="Heterokaryon incompatibility" evidence="3">
    <location>
        <begin position="118"/>
        <end position="251"/>
    </location>
</feature>
<dbReference type="Pfam" id="PF12796">
    <property type="entry name" value="Ank_2"/>
    <property type="match status" value="1"/>
</dbReference>
<dbReference type="SUPFAM" id="SSF48403">
    <property type="entry name" value="Ankyrin repeat"/>
    <property type="match status" value="1"/>
</dbReference>
<dbReference type="PANTHER" id="PTHR24148:SF78">
    <property type="entry name" value="HETEROKARYON INCOMPATIBILITY DOMAIN-CONTAINING PROTEIN"/>
    <property type="match status" value="1"/>
</dbReference>
<evidence type="ECO:0000256" key="2">
    <source>
        <dbReference type="SAM" id="MobiDB-lite"/>
    </source>
</evidence>
<accession>A0AAJ0MR79</accession>
<organism evidence="4 5">
    <name type="scientific">Neurospora hispaniola</name>
    <dbReference type="NCBI Taxonomy" id="588809"/>
    <lineage>
        <taxon>Eukaryota</taxon>
        <taxon>Fungi</taxon>
        <taxon>Dikarya</taxon>
        <taxon>Ascomycota</taxon>
        <taxon>Pezizomycotina</taxon>
        <taxon>Sordariomycetes</taxon>
        <taxon>Sordariomycetidae</taxon>
        <taxon>Sordariales</taxon>
        <taxon>Sordariaceae</taxon>
        <taxon>Neurospora</taxon>
    </lineage>
</organism>
<feature type="compositionally biased region" description="Basic and acidic residues" evidence="2">
    <location>
        <begin position="9"/>
        <end position="18"/>
    </location>
</feature>
<gene>
    <name evidence="4" type="ORF">B0T23DRAFT_178874</name>
</gene>
<dbReference type="InterPro" id="IPR052895">
    <property type="entry name" value="HetReg/Transcr_Mod"/>
</dbReference>
<sequence length="792" mass="89118">MSQQLHNTKGQEDDKGQEQSRSAPLQRVPATFAKLATRIRVPRFLAGFADTQLSAGVGTTTTSLPARVQRQKQKLYHRIPLLRGQIRLLQLLPHENDDGPIRCRLFLAVLDSRGTRPYEALSYVWGSGGKPRSIFIDGCDLAVGENLYAALLHLRDPSIERTIWIDAICINQEDPEEKGHQVQYMAKIYAKATRVIVWLGEEAAGSGQALEDLRIAGDVELPKRPSYMYNKAGILALLQRPWFQRIWVLQEVGAARHILIKCGSAEVDGFAFCSGLNALDLLSDLRADVRARILSATYLIRGAIFRPRYATTSETDNFSLDIRPLGELIDMYRSRQATERHDKVYALLGMCSDNPTAAGLSADYTISWVQLLNKVIHFSLSELVSVGLWDNQEIAFIEGKGCVLGQVSSVQKNATWEDRQDVVITWRKVFDAPVSRWSLLTTAKSIQKNDTVYLLQGASRPTILRPCNYHWVVIKIAVYLEDDSQAATGEVKWSELLQSVKVFPHDFRLSWDWDMDPDTQPEDNDHDYFARFPVEKQSKSELKGCLDAATKIRTVRLALEEGEQIEAAHKHIQEEVAFFDRALKSMNALNKDWLDPEDWENEDAKKLEARIYQTIEERGQWRLLQHATTFHHDMVAKFLTDPDKVNLNGQEELQNALWAATAYGYITNAEKLLNTGKVDAHYLYDKKTAVHVAAENGGEALVDLFLNTYKVNPNIPDGHGQTALHCAARYRHTEAAVKVLLDSGKVDLTIRDDQGKTALDRARGRSHVAIVKLISLALKEAGLEYDSSSSSD</sequence>
<dbReference type="PANTHER" id="PTHR24148">
    <property type="entry name" value="ANKYRIN REPEAT DOMAIN-CONTAINING PROTEIN 39 HOMOLOG-RELATED"/>
    <property type="match status" value="1"/>
</dbReference>
<dbReference type="Proteomes" id="UP001285908">
    <property type="component" value="Unassembled WGS sequence"/>
</dbReference>
<dbReference type="AlphaFoldDB" id="A0AAJ0MR79"/>
<dbReference type="Pfam" id="PF06985">
    <property type="entry name" value="HET"/>
    <property type="match status" value="1"/>
</dbReference>
<keyword evidence="1" id="KW-0040">ANK repeat</keyword>
<comment type="caution">
    <text evidence="4">The sequence shown here is derived from an EMBL/GenBank/DDBJ whole genome shotgun (WGS) entry which is preliminary data.</text>
</comment>
<evidence type="ECO:0000259" key="3">
    <source>
        <dbReference type="Pfam" id="PF06985"/>
    </source>
</evidence>
<dbReference type="PROSITE" id="PS50297">
    <property type="entry name" value="ANK_REP_REGION"/>
    <property type="match status" value="1"/>
</dbReference>
<feature type="repeat" description="ANK" evidence="1">
    <location>
        <begin position="719"/>
        <end position="744"/>
    </location>
</feature>
<proteinExistence type="predicted"/>
<dbReference type="EMBL" id="JAULSX010000005">
    <property type="protein sequence ID" value="KAK3491217.1"/>
    <property type="molecule type" value="Genomic_DNA"/>
</dbReference>
<dbReference type="InterPro" id="IPR002110">
    <property type="entry name" value="Ankyrin_rpt"/>
</dbReference>
<evidence type="ECO:0000313" key="4">
    <source>
        <dbReference type="EMBL" id="KAK3491217.1"/>
    </source>
</evidence>
<evidence type="ECO:0000256" key="1">
    <source>
        <dbReference type="PROSITE-ProRule" id="PRU00023"/>
    </source>
</evidence>
<dbReference type="PROSITE" id="PS50088">
    <property type="entry name" value="ANK_REPEAT"/>
    <property type="match status" value="1"/>
</dbReference>
<reference evidence="4 5" key="1">
    <citation type="journal article" date="2023" name="Mol. Phylogenet. Evol.">
        <title>Genome-scale phylogeny and comparative genomics of the fungal order Sordariales.</title>
        <authorList>
            <person name="Hensen N."/>
            <person name="Bonometti L."/>
            <person name="Westerberg I."/>
            <person name="Brannstrom I.O."/>
            <person name="Guillou S."/>
            <person name="Cros-Aarteil S."/>
            <person name="Calhoun S."/>
            <person name="Haridas S."/>
            <person name="Kuo A."/>
            <person name="Mondo S."/>
            <person name="Pangilinan J."/>
            <person name="Riley R."/>
            <person name="LaButti K."/>
            <person name="Andreopoulos B."/>
            <person name="Lipzen A."/>
            <person name="Chen C."/>
            <person name="Yan M."/>
            <person name="Daum C."/>
            <person name="Ng V."/>
            <person name="Clum A."/>
            <person name="Steindorff A."/>
            <person name="Ohm R.A."/>
            <person name="Martin F."/>
            <person name="Silar P."/>
            <person name="Natvig D.O."/>
            <person name="Lalanne C."/>
            <person name="Gautier V."/>
            <person name="Ament-Velasquez S.L."/>
            <person name="Kruys A."/>
            <person name="Hutchinson M.I."/>
            <person name="Powell A.J."/>
            <person name="Barry K."/>
            <person name="Miller A.N."/>
            <person name="Grigoriev I.V."/>
            <person name="Debuchy R."/>
            <person name="Gladieux P."/>
            <person name="Hiltunen Thoren M."/>
            <person name="Johannesson H."/>
        </authorList>
    </citation>
    <scope>NUCLEOTIDE SEQUENCE [LARGE SCALE GENOMIC DNA]</scope>
    <source>
        <strain evidence="4 5">FGSC 10403</strain>
    </source>
</reference>
<feature type="region of interest" description="Disordered" evidence="2">
    <location>
        <begin position="1"/>
        <end position="27"/>
    </location>
</feature>
<dbReference type="Gene3D" id="1.25.40.20">
    <property type="entry name" value="Ankyrin repeat-containing domain"/>
    <property type="match status" value="1"/>
</dbReference>
<dbReference type="SMART" id="SM00248">
    <property type="entry name" value="ANK"/>
    <property type="match status" value="3"/>
</dbReference>
<dbReference type="InterPro" id="IPR010730">
    <property type="entry name" value="HET"/>
</dbReference>
<protein>
    <submittedName>
        <fullName evidence="4">Heterokaryon incompatibility protein-domain-containing protein</fullName>
    </submittedName>
</protein>
<name>A0AAJ0MR79_9PEZI</name>
<dbReference type="InterPro" id="IPR036770">
    <property type="entry name" value="Ankyrin_rpt-contain_sf"/>
</dbReference>
<dbReference type="GeneID" id="87870671"/>
<evidence type="ECO:0000313" key="5">
    <source>
        <dbReference type="Proteomes" id="UP001285908"/>
    </source>
</evidence>
<keyword evidence="5" id="KW-1185">Reference proteome</keyword>
<dbReference type="RefSeq" id="XP_062692400.1">
    <property type="nucleotide sequence ID" value="XM_062833049.1"/>
</dbReference>